<dbReference type="Pfam" id="PF03364">
    <property type="entry name" value="Polyketide_cyc"/>
    <property type="match status" value="1"/>
</dbReference>
<comment type="caution">
    <text evidence="5">The sequence shown here is derived from an EMBL/GenBank/DDBJ whole genome shotgun (WGS) entry which is preliminary data.</text>
</comment>
<dbReference type="SUPFAM" id="SSF55961">
    <property type="entry name" value="Bet v1-like"/>
    <property type="match status" value="1"/>
</dbReference>
<dbReference type="Proteomes" id="UP000181790">
    <property type="component" value="Unassembled WGS sequence"/>
</dbReference>
<evidence type="ECO:0000259" key="4">
    <source>
        <dbReference type="Pfam" id="PF11127"/>
    </source>
</evidence>
<sequence length="269" mass="29659">MATNNKNALVLRTVPVDPIASGSSRINIGKNERWASMGGGALLATIGLRRGGIGGALLAAIGGALAFRGATGHCPVNEAIGRNTADGKTETKVMEIHQTVTVEQPRADVYQHWRQLENLPRFMHHLERVEQLDAKRSHWVARLDVQNQTVQSMSKIEWDAEITEEDTNNRLMWRSVPGATVDNSGEVQFIDAPDGGTTIIATIKYRAPEGLVGEALASLFNPVFKKMIKDDIKRFKHYLETNTGPMNPVQERINPSLNEPVPSWQTPVH</sequence>
<dbReference type="AlphaFoldDB" id="A0A1S2VN96"/>
<organism evidence="5 6">
    <name type="scientific">Arsenicibacter rosenii</name>
    <dbReference type="NCBI Taxonomy" id="1750698"/>
    <lineage>
        <taxon>Bacteria</taxon>
        <taxon>Pseudomonadati</taxon>
        <taxon>Bacteroidota</taxon>
        <taxon>Cytophagia</taxon>
        <taxon>Cytophagales</taxon>
        <taxon>Spirosomataceae</taxon>
        <taxon>Arsenicibacter</taxon>
    </lineage>
</organism>
<dbReference type="OrthoDB" id="9797595at2"/>
<name>A0A1S2VN96_9BACT</name>
<dbReference type="Pfam" id="PF11127">
    <property type="entry name" value="YgaP-like_TM"/>
    <property type="match status" value="1"/>
</dbReference>
<feature type="region of interest" description="Disordered" evidence="2">
    <location>
        <begin position="243"/>
        <end position="269"/>
    </location>
</feature>
<protein>
    <submittedName>
        <fullName evidence="5">Cyclase</fullName>
    </submittedName>
</protein>
<evidence type="ECO:0000259" key="3">
    <source>
        <dbReference type="Pfam" id="PF03364"/>
    </source>
</evidence>
<dbReference type="CDD" id="cd07817">
    <property type="entry name" value="SRPBCC_8"/>
    <property type="match status" value="1"/>
</dbReference>
<dbReference type="PANTHER" id="PTHR33824">
    <property type="entry name" value="POLYKETIDE CYCLASE/DEHYDRASE AND LIPID TRANSPORT SUPERFAMILY PROTEIN"/>
    <property type="match status" value="1"/>
</dbReference>
<dbReference type="InterPro" id="IPR005031">
    <property type="entry name" value="COQ10_START"/>
</dbReference>
<dbReference type="Gene3D" id="3.30.530.20">
    <property type="match status" value="1"/>
</dbReference>
<dbReference type="EMBL" id="MORL01000002">
    <property type="protein sequence ID" value="OIN60247.1"/>
    <property type="molecule type" value="Genomic_DNA"/>
</dbReference>
<dbReference type="RefSeq" id="WP_071502042.1">
    <property type="nucleotide sequence ID" value="NZ_MORL01000002.1"/>
</dbReference>
<evidence type="ECO:0000313" key="6">
    <source>
        <dbReference type="Proteomes" id="UP000181790"/>
    </source>
</evidence>
<dbReference type="InterPro" id="IPR047137">
    <property type="entry name" value="ORF3"/>
</dbReference>
<dbReference type="InterPro" id="IPR023393">
    <property type="entry name" value="START-like_dom_sf"/>
</dbReference>
<evidence type="ECO:0000256" key="1">
    <source>
        <dbReference type="ARBA" id="ARBA00008918"/>
    </source>
</evidence>
<reference evidence="5 6" key="1">
    <citation type="submission" date="2016-10" db="EMBL/GenBank/DDBJ databases">
        <title>Arsenicibacter rosenii gen. nov., sp. nov., an efficient arsenic-methylating bacterium isolated from an arsenic-contaminated paddy soil.</title>
        <authorList>
            <person name="Huang K."/>
        </authorList>
    </citation>
    <scope>NUCLEOTIDE SEQUENCE [LARGE SCALE GENOMIC DNA]</scope>
    <source>
        <strain evidence="5 6">SM-1</strain>
    </source>
</reference>
<keyword evidence="6" id="KW-1185">Reference proteome</keyword>
<feature type="domain" description="Coenzyme Q-binding protein COQ10 START" evidence="3">
    <location>
        <begin position="102"/>
        <end position="228"/>
    </location>
</feature>
<gene>
    <name evidence="5" type="ORF">BLX24_05290</name>
</gene>
<proteinExistence type="inferred from homology"/>
<dbReference type="PANTHER" id="PTHR33824:SF7">
    <property type="entry name" value="POLYKETIDE CYCLASE_DEHYDRASE AND LIPID TRANSPORT SUPERFAMILY PROTEIN"/>
    <property type="match status" value="1"/>
</dbReference>
<evidence type="ECO:0000256" key="2">
    <source>
        <dbReference type="SAM" id="MobiDB-lite"/>
    </source>
</evidence>
<feature type="domain" description="Inner membrane protein YgaP-like transmembrane" evidence="4">
    <location>
        <begin position="26"/>
        <end position="85"/>
    </location>
</feature>
<accession>A0A1S2VN96</accession>
<comment type="similarity">
    <text evidence="1">Belongs to the ribosome association toxin RatA family.</text>
</comment>
<dbReference type="InterPro" id="IPR021309">
    <property type="entry name" value="YgaP-like_TM"/>
</dbReference>
<feature type="compositionally biased region" description="Polar residues" evidence="2">
    <location>
        <begin position="253"/>
        <end position="269"/>
    </location>
</feature>
<evidence type="ECO:0000313" key="5">
    <source>
        <dbReference type="EMBL" id="OIN60247.1"/>
    </source>
</evidence>